<dbReference type="Pfam" id="PF03843">
    <property type="entry name" value="Slp"/>
    <property type="match status" value="1"/>
</dbReference>
<protein>
    <submittedName>
        <fullName evidence="1">Outer membrane lipoprotein</fullName>
    </submittedName>
</protein>
<sequence>MGETFLWGGLILGIDNREDGTTVLEILALPLDDSGRPMTRGAEPGGRFLAVSTEFRDPAEYRAGRQVLALGDLTGFEEGRIGEATYRYPKLAVEALHLWRDDGRSPGSSWHFGIGLGIGL</sequence>
<proteinExistence type="predicted"/>
<dbReference type="GO" id="GO:0019867">
    <property type="term" value="C:outer membrane"/>
    <property type="evidence" value="ECO:0007669"/>
    <property type="project" value="InterPro"/>
</dbReference>
<accession>A0A1I1SNJ0</accession>
<evidence type="ECO:0000313" key="1">
    <source>
        <dbReference type="EMBL" id="SFD48017.1"/>
    </source>
</evidence>
<keyword evidence="2" id="KW-1185">Reference proteome</keyword>
<dbReference type="PANTHER" id="PTHR37530">
    <property type="entry name" value="OUTER MEMBRANE PROTEIN SLP"/>
    <property type="match status" value="1"/>
</dbReference>
<name>A0A1I1SNJ0_9GAMM</name>
<dbReference type="InterPro" id="IPR004658">
    <property type="entry name" value="OMP_Slp"/>
</dbReference>
<reference evidence="1 2" key="1">
    <citation type="submission" date="2016-10" db="EMBL/GenBank/DDBJ databases">
        <authorList>
            <person name="de Groot N.N."/>
        </authorList>
    </citation>
    <scope>NUCLEOTIDE SEQUENCE [LARGE SCALE GENOMIC DNA]</scope>
    <source>
        <strain evidence="1 2">HL3</strain>
    </source>
</reference>
<keyword evidence="1" id="KW-0449">Lipoprotein</keyword>
<dbReference type="Proteomes" id="UP000198611">
    <property type="component" value="Unassembled WGS sequence"/>
</dbReference>
<gene>
    <name evidence="1" type="ORF">SAMN05660831_01747</name>
</gene>
<dbReference type="STRING" id="1123397.SAMN05660831_01747"/>
<evidence type="ECO:0000313" key="2">
    <source>
        <dbReference type="Proteomes" id="UP000198611"/>
    </source>
</evidence>
<dbReference type="EMBL" id="FOMJ01000005">
    <property type="protein sequence ID" value="SFD48017.1"/>
    <property type="molecule type" value="Genomic_DNA"/>
</dbReference>
<organism evidence="1 2">
    <name type="scientific">Thiohalospira halophila DSM 15071</name>
    <dbReference type="NCBI Taxonomy" id="1123397"/>
    <lineage>
        <taxon>Bacteria</taxon>
        <taxon>Pseudomonadati</taxon>
        <taxon>Pseudomonadota</taxon>
        <taxon>Gammaproteobacteria</taxon>
        <taxon>Thiohalospirales</taxon>
        <taxon>Thiohalospiraceae</taxon>
        <taxon>Thiohalospira</taxon>
    </lineage>
</organism>
<dbReference type="AlphaFoldDB" id="A0A1I1SNJ0"/>
<dbReference type="PANTHER" id="PTHR37530:SF1">
    <property type="entry name" value="OUTER MEMBRANE PROTEIN SLP"/>
    <property type="match status" value="1"/>
</dbReference>